<comment type="caution">
    <text evidence="3">The sequence shown here is derived from an EMBL/GenBank/DDBJ whole genome shotgun (WGS) entry which is preliminary data.</text>
</comment>
<dbReference type="EMBL" id="BGPR01001102">
    <property type="protein sequence ID" value="GBM45490.1"/>
    <property type="molecule type" value="Genomic_DNA"/>
</dbReference>
<accession>A0A4Y2FVE2</accession>
<evidence type="ECO:0000313" key="4">
    <source>
        <dbReference type="Proteomes" id="UP000499080"/>
    </source>
</evidence>
<feature type="region of interest" description="Disordered" evidence="1">
    <location>
        <begin position="1"/>
        <end position="39"/>
    </location>
</feature>
<proteinExistence type="predicted"/>
<dbReference type="Pfam" id="PF21107">
    <property type="entry name" value="STPRs"/>
    <property type="match status" value="1"/>
</dbReference>
<gene>
    <name evidence="3" type="ORF">AVEN_210223_1</name>
</gene>
<dbReference type="InterPro" id="IPR048998">
    <property type="entry name" value="STPR"/>
</dbReference>
<sequence>MDRRAEETEEQNNRRLAVMAQGDQKRRAEETEEKRNSRLSDMVQYARERRSDKITVRYKLFMQLELFFTPYVFRGEFWVCVSLPHFFSPPGNDALFNIAHETPDHVCM</sequence>
<dbReference type="OrthoDB" id="10057854at2759"/>
<evidence type="ECO:0000256" key="1">
    <source>
        <dbReference type="SAM" id="MobiDB-lite"/>
    </source>
</evidence>
<dbReference type="Proteomes" id="UP000499080">
    <property type="component" value="Unassembled WGS sequence"/>
</dbReference>
<protein>
    <recommendedName>
        <fullName evidence="2">STPR domain-containing protein</fullName>
    </recommendedName>
</protein>
<reference evidence="3 4" key="1">
    <citation type="journal article" date="2019" name="Sci. Rep.">
        <title>Orb-weaving spider Araneus ventricosus genome elucidates the spidroin gene catalogue.</title>
        <authorList>
            <person name="Kono N."/>
            <person name="Nakamura H."/>
            <person name="Ohtoshi R."/>
            <person name="Moran D.A.P."/>
            <person name="Shinohara A."/>
            <person name="Yoshida Y."/>
            <person name="Fujiwara M."/>
            <person name="Mori M."/>
            <person name="Tomita M."/>
            <person name="Arakawa K."/>
        </authorList>
    </citation>
    <scope>NUCLEOTIDE SEQUENCE [LARGE SCALE GENOMIC DNA]</scope>
</reference>
<evidence type="ECO:0000313" key="3">
    <source>
        <dbReference type="EMBL" id="GBM45490.1"/>
    </source>
</evidence>
<feature type="compositionally biased region" description="Basic and acidic residues" evidence="1">
    <location>
        <begin position="23"/>
        <end position="38"/>
    </location>
</feature>
<evidence type="ECO:0000259" key="2">
    <source>
        <dbReference type="Pfam" id="PF21107"/>
    </source>
</evidence>
<feature type="domain" description="STPR" evidence="2">
    <location>
        <begin position="3"/>
        <end position="51"/>
    </location>
</feature>
<organism evidence="3 4">
    <name type="scientific">Araneus ventricosus</name>
    <name type="common">Orbweaver spider</name>
    <name type="synonym">Epeira ventricosa</name>
    <dbReference type="NCBI Taxonomy" id="182803"/>
    <lineage>
        <taxon>Eukaryota</taxon>
        <taxon>Metazoa</taxon>
        <taxon>Ecdysozoa</taxon>
        <taxon>Arthropoda</taxon>
        <taxon>Chelicerata</taxon>
        <taxon>Arachnida</taxon>
        <taxon>Araneae</taxon>
        <taxon>Araneomorphae</taxon>
        <taxon>Entelegynae</taxon>
        <taxon>Araneoidea</taxon>
        <taxon>Araneidae</taxon>
        <taxon>Araneus</taxon>
    </lineage>
</organism>
<keyword evidence="4" id="KW-1185">Reference proteome</keyword>
<name>A0A4Y2FVE2_ARAVE</name>
<dbReference type="AlphaFoldDB" id="A0A4Y2FVE2"/>